<proteinExistence type="inferred from homology"/>
<gene>
    <name evidence="7" type="ORF">ACJMK2_022543</name>
</gene>
<dbReference type="InterPro" id="IPR022383">
    <property type="entry name" value="Lactate/malate_DH_C"/>
</dbReference>
<dbReference type="AlphaFoldDB" id="A0ABD3TKP0"/>
<dbReference type="FunFam" id="3.40.50.720:FF:000144">
    <property type="entry name" value="Malate dehydrogenase [NADP]"/>
    <property type="match status" value="1"/>
</dbReference>
<evidence type="ECO:0000256" key="3">
    <source>
        <dbReference type="ARBA" id="ARBA00023002"/>
    </source>
</evidence>
<dbReference type="Gene3D" id="3.90.110.10">
    <property type="entry name" value="Lactate dehydrogenase/glycoside hydrolase, family 4, C-terminal"/>
    <property type="match status" value="1"/>
</dbReference>
<keyword evidence="8" id="KW-1185">Reference proteome</keyword>
<name>A0ABD3TKP0_SINWO</name>
<evidence type="ECO:0000313" key="7">
    <source>
        <dbReference type="EMBL" id="KAL3837166.1"/>
    </source>
</evidence>
<evidence type="ECO:0000259" key="5">
    <source>
        <dbReference type="Pfam" id="PF00056"/>
    </source>
</evidence>
<feature type="region of interest" description="Disordered" evidence="4">
    <location>
        <begin position="447"/>
        <end position="539"/>
    </location>
</feature>
<dbReference type="GO" id="GO:0016491">
    <property type="term" value="F:oxidoreductase activity"/>
    <property type="evidence" value="ECO:0007669"/>
    <property type="project" value="UniProtKB-KW"/>
</dbReference>
<dbReference type="Gene3D" id="3.40.50.720">
    <property type="entry name" value="NAD(P)-binding Rossmann-like Domain"/>
    <property type="match status" value="1"/>
</dbReference>
<dbReference type="Pfam" id="PF00056">
    <property type="entry name" value="Ldh_1_N"/>
    <property type="match status" value="1"/>
</dbReference>
<evidence type="ECO:0000256" key="2">
    <source>
        <dbReference type="ARBA" id="ARBA00019899"/>
    </source>
</evidence>
<comment type="similarity">
    <text evidence="1">Belongs to the LDH/MDH superfamily. MDH type 2 family.</text>
</comment>
<dbReference type="PANTHER" id="PTHR23382">
    <property type="entry name" value="MALATE DEHYDROGENASE"/>
    <property type="match status" value="1"/>
</dbReference>
<dbReference type="SUPFAM" id="SSF51735">
    <property type="entry name" value="NAD(P)-binding Rossmann-fold domains"/>
    <property type="match status" value="1"/>
</dbReference>
<sequence>MTSIVINNCLFWAESIIVPNTCWRNIKNSWLEATCKERGWNHSKSPLVWRELIDRGGKGTLIGGANEFHEYANGYYGIQSDMKSNKMKNVAQENLDFKVEIDTEEEQYKAQSEPLIVCITNASSAVCYAMIEAIGRGDVFGKNIEIKLKLYDSLDKGEYLDGVEMEVHDLALGLLRGVQFTSDIKEAFKDCEAIVLLDSVVKDESMSKETWIKANAALFTNYAKVINEVANRNVRVLLCGDGPINFNAYMMIKNAPNISRQNFVALSGMVENHAKAVMAEKLRVNSAGVVDLIIWGNVTGEHYVDINTCRVHGYDGAIWGPPSFSLPAKEMVFDKKWLETEFPELVRSRQEKELAMTRHPSAMSQASIINTTLEYWWNGSPSGQMFSLAVCSEGWYGVPNGLVFSFPVTMHPKGYWNVVQDIDLSEEAKAKIFVTVKDLLSETYVIFPPPKSQSSEKAADKETAENVSSNNSKASEEKTDEDTEGDEKRLATIAEDKLGETVLESEKESPPVTEEQQTHKEQDDRNEEPQGEAIPAVDQ</sequence>
<feature type="domain" description="Lactate/malate dehydrogenase N-terminal" evidence="5">
    <location>
        <begin position="124"/>
        <end position="263"/>
    </location>
</feature>
<evidence type="ECO:0000313" key="8">
    <source>
        <dbReference type="Proteomes" id="UP001634394"/>
    </source>
</evidence>
<feature type="domain" description="Lactate/malate dehydrogenase C-terminal" evidence="6">
    <location>
        <begin position="273"/>
        <end position="442"/>
    </location>
</feature>
<dbReference type="InterPro" id="IPR001236">
    <property type="entry name" value="Lactate/malate_DH_N"/>
</dbReference>
<keyword evidence="3" id="KW-0560">Oxidoreductase</keyword>
<evidence type="ECO:0000256" key="4">
    <source>
        <dbReference type="SAM" id="MobiDB-lite"/>
    </source>
</evidence>
<dbReference type="InterPro" id="IPR010945">
    <property type="entry name" value="Malate_DH_type2"/>
</dbReference>
<reference evidence="7 8" key="1">
    <citation type="submission" date="2024-11" db="EMBL/GenBank/DDBJ databases">
        <title>Chromosome-level genome assembly of the freshwater bivalve Anodonta woodiana.</title>
        <authorList>
            <person name="Chen X."/>
        </authorList>
    </citation>
    <scope>NUCLEOTIDE SEQUENCE [LARGE SCALE GENOMIC DNA]</scope>
    <source>
        <strain evidence="7">MN2024</strain>
        <tissue evidence="7">Gills</tissue>
    </source>
</reference>
<protein>
    <recommendedName>
        <fullName evidence="2">Malate dehydrogenase, cytoplasmic</fullName>
    </recommendedName>
</protein>
<feature type="compositionally biased region" description="Basic and acidic residues" evidence="4">
    <location>
        <begin position="486"/>
        <end position="509"/>
    </location>
</feature>
<dbReference type="Pfam" id="PF02866">
    <property type="entry name" value="Ldh_1_C"/>
    <property type="match status" value="1"/>
</dbReference>
<dbReference type="Proteomes" id="UP001634394">
    <property type="component" value="Unassembled WGS sequence"/>
</dbReference>
<dbReference type="InterPro" id="IPR036291">
    <property type="entry name" value="NAD(P)-bd_dom_sf"/>
</dbReference>
<dbReference type="InterPro" id="IPR015955">
    <property type="entry name" value="Lactate_DH/Glyco_Ohase_4_C"/>
</dbReference>
<organism evidence="7 8">
    <name type="scientific">Sinanodonta woodiana</name>
    <name type="common">Chinese pond mussel</name>
    <name type="synonym">Anodonta woodiana</name>
    <dbReference type="NCBI Taxonomy" id="1069815"/>
    <lineage>
        <taxon>Eukaryota</taxon>
        <taxon>Metazoa</taxon>
        <taxon>Spiralia</taxon>
        <taxon>Lophotrochozoa</taxon>
        <taxon>Mollusca</taxon>
        <taxon>Bivalvia</taxon>
        <taxon>Autobranchia</taxon>
        <taxon>Heteroconchia</taxon>
        <taxon>Palaeoheterodonta</taxon>
        <taxon>Unionida</taxon>
        <taxon>Unionoidea</taxon>
        <taxon>Unionidae</taxon>
        <taxon>Unioninae</taxon>
        <taxon>Sinanodonta</taxon>
    </lineage>
</organism>
<accession>A0ABD3TKP0</accession>
<comment type="caution">
    <text evidence="7">The sequence shown here is derived from an EMBL/GenBank/DDBJ whole genome shotgun (WGS) entry which is preliminary data.</text>
</comment>
<evidence type="ECO:0000259" key="6">
    <source>
        <dbReference type="Pfam" id="PF02866"/>
    </source>
</evidence>
<dbReference type="EMBL" id="JBJQND010000018">
    <property type="protein sequence ID" value="KAL3837166.1"/>
    <property type="molecule type" value="Genomic_DNA"/>
</dbReference>
<evidence type="ECO:0000256" key="1">
    <source>
        <dbReference type="ARBA" id="ARBA00009613"/>
    </source>
</evidence>
<dbReference type="SUPFAM" id="SSF56327">
    <property type="entry name" value="LDH C-terminal domain-like"/>
    <property type="match status" value="1"/>
</dbReference>